<dbReference type="Proteomes" id="UP000019365">
    <property type="component" value="Unassembled WGS sequence"/>
</dbReference>
<dbReference type="OrthoDB" id="2078427at2"/>
<sequence length="168" mass="19838">MINAVELQVINRILLSDNQEEIDTLCSFDKSYYKLFPAQIEFILKHRDQYGTIPDKFTFQMTFPDFTYIQVNEPLEFLTQELTKNKRHTILLDMFNKIKELGADDVDDAWTYIDTQCERIHELDTSEPLDLVHDAEKRCKQVQEYSKKRRIPTGFAELDQAMYGAFLP</sequence>
<dbReference type="eggNOG" id="COG0305">
    <property type="taxonomic scope" value="Bacteria"/>
</dbReference>
<proteinExistence type="predicted"/>
<reference evidence="1 2" key="1">
    <citation type="journal article" date="2014" name="PLoS ONE">
        <title>Rumen cellulosomics: divergent fiber-degrading strategies revealed by comparative genome-wide analysis of six ruminococcal strains.</title>
        <authorList>
            <person name="Dassa B."/>
            <person name="Borovok I."/>
            <person name="Ruimy-Israeli V."/>
            <person name="Lamed R."/>
            <person name="Flint H.J."/>
            <person name="Duncan S.H."/>
            <person name="Henrissat B."/>
            <person name="Coutinho P."/>
            <person name="Morrison M."/>
            <person name="Mosoni P."/>
            <person name="Yeoman C.J."/>
            <person name="White B.A."/>
            <person name="Bayer E.A."/>
        </authorList>
    </citation>
    <scope>NUCLEOTIDE SEQUENCE [LARGE SCALE GENOMIC DNA]</scope>
    <source>
        <strain evidence="1 2">007c</strain>
    </source>
</reference>
<dbReference type="AlphaFoldDB" id="W7UK62"/>
<dbReference type="RefSeq" id="WP_037297991.1">
    <property type="nucleotide sequence ID" value="NZ_ATAX01000017.1"/>
</dbReference>
<evidence type="ECO:0000313" key="1">
    <source>
        <dbReference type="EMBL" id="EWM54158.1"/>
    </source>
</evidence>
<keyword evidence="2" id="KW-1185">Reference proteome</keyword>
<protein>
    <submittedName>
        <fullName evidence="1">Uncharacterized protein</fullName>
    </submittedName>
</protein>
<gene>
    <name evidence="1" type="ORF">RF007C_02460</name>
</gene>
<organism evidence="1 2">
    <name type="scientific">Ruminococcus flavefaciens 007c</name>
    <dbReference type="NCBI Taxonomy" id="1341157"/>
    <lineage>
        <taxon>Bacteria</taxon>
        <taxon>Bacillati</taxon>
        <taxon>Bacillota</taxon>
        <taxon>Clostridia</taxon>
        <taxon>Eubacteriales</taxon>
        <taxon>Oscillospiraceae</taxon>
        <taxon>Ruminococcus</taxon>
    </lineage>
</organism>
<dbReference type="EMBL" id="ATAX01000017">
    <property type="protein sequence ID" value="EWM54158.1"/>
    <property type="molecule type" value="Genomic_DNA"/>
</dbReference>
<evidence type="ECO:0000313" key="2">
    <source>
        <dbReference type="Proteomes" id="UP000019365"/>
    </source>
</evidence>
<comment type="caution">
    <text evidence="1">The sequence shown here is derived from an EMBL/GenBank/DDBJ whole genome shotgun (WGS) entry which is preliminary data.</text>
</comment>
<accession>W7UK62</accession>
<name>W7UK62_RUMFL</name>